<proteinExistence type="predicted"/>
<organism evidence="1 2">
    <name type="scientific">Haematococcus lacustris</name>
    <name type="common">Green alga</name>
    <name type="synonym">Haematococcus pluvialis</name>
    <dbReference type="NCBI Taxonomy" id="44745"/>
    <lineage>
        <taxon>Eukaryota</taxon>
        <taxon>Viridiplantae</taxon>
        <taxon>Chlorophyta</taxon>
        <taxon>core chlorophytes</taxon>
        <taxon>Chlorophyceae</taxon>
        <taxon>CS clade</taxon>
        <taxon>Chlamydomonadales</taxon>
        <taxon>Haematococcaceae</taxon>
        <taxon>Haematococcus</taxon>
    </lineage>
</organism>
<feature type="non-terminal residue" evidence="1">
    <location>
        <position position="42"/>
    </location>
</feature>
<keyword evidence="2" id="KW-1185">Reference proteome</keyword>
<dbReference type="EMBL" id="BLLF01003187">
    <property type="protein sequence ID" value="GFH26637.1"/>
    <property type="molecule type" value="Genomic_DNA"/>
</dbReference>
<dbReference type="Proteomes" id="UP000485058">
    <property type="component" value="Unassembled WGS sequence"/>
</dbReference>
<sequence>MAKHIDEGFQQLVADKDITLKAAIQEFTKTFNVSFEEAQSAH</sequence>
<protein>
    <submittedName>
        <fullName evidence="1">Uncharacterized protein</fullName>
    </submittedName>
</protein>
<feature type="non-terminal residue" evidence="1">
    <location>
        <position position="1"/>
    </location>
</feature>
<evidence type="ECO:0000313" key="1">
    <source>
        <dbReference type="EMBL" id="GFH26637.1"/>
    </source>
</evidence>
<name>A0A699ZUS4_HAELA</name>
<comment type="caution">
    <text evidence="1">The sequence shown here is derived from an EMBL/GenBank/DDBJ whole genome shotgun (WGS) entry which is preliminary data.</text>
</comment>
<gene>
    <name evidence="1" type="ORF">HaLaN_24815</name>
</gene>
<reference evidence="1 2" key="1">
    <citation type="submission" date="2020-02" db="EMBL/GenBank/DDBJ databases">
        <title>Draft genome sequence of Haematococcus lacustris strain NIES-144.</title>
        <authorList>
            <person name="Morimoto D."/>
            <person name="Nakagawa S."/>
            <person name="Yoshida T."/>
            <person name="Sawayama S."/>
        </authorList>
    </citation>
    <scope>NUCLEOTIDE SEQUENCE [LARGE SCALE GENOMIC DNA]</scope>
    <source>
        <strain evidence="1 2">NIES-144</strain>
    </source>
</reference>
<dbReference type="AlphaFoldDB" id="A0A699ZUS4"/>
<evidence type="ECO:0000313" key="2">
    <source>
        <dbReference type="Proteomes" id="UP000485058"/>
    </source>
</evidence>
<accession>A0A699ZUS4</accession>